<dbReference type="Gene3D" id="1.10.1040.10">
    <property type="entry name" value="N-(1-d-carboxylethyl)-l-norvaline Dehydrogenase, domain 2"/>
    <property type="match status" value="1"/>
</dbReference>
<dbReference type="Gene3D" id="3.40.50.720">
    <property type="entry name" value="NAD(P)-binding Rossmann-like Domain"/>
    <property type="match status" value="1"/>
</dbReference>
<protein>
    <submittedName>
        <fullName evidence="8">2-hydroxy-3-oxopropionate reductase</fullName>
    </submittedName>
    <submittedName>
        <fullName evidence="7">Tartronate semialdehyde reductase</fullName>
    </submittedName>
</protein>
<name>A0A1T4WWZ0_9MICO</name>
<comment type="similarity">
    <text evidence="1">Belongs to the HIBADH-related family.</text>
</comment>
<reference evidence="7 9" key="1">
    <citation type="journal article" date="2001" name="Int. J. Syst. Evol. Microbiol.">
        <title>Agreia bicolorata gen. nov., sp. nov., to accommodate actinobacteria isolated from narrow reed grass infected by the nematode Heteroanguina graminophila.</title>
        <authorList>
            <person name="Evtushenko L.I."/>
            <person name="Dorofeeva L.V."/>
            <person name="Dobrovolskaya T.G."/>
            <person name="Streshinskaya G.M."/>
            <person name="Subbotin S.A."/>
            <person name="Tiedje J.M."/>
        </authorList>
    </citation>
    <scope>NUCLEOTIDE SEQUENCE [LARGE SCALE GENOMIC DNA]</scope>
    <source>
        <strain evidence="7 9">VKM Ac-1804</strain>
    </source>
</reference>
<evidence type="ECO:0000313" key="9">
    <source>
        <dbReference type="Proteomes" id="UP000032503"/>
    </source>
</evidence>
<dbReference type="NCBIfam" id="TIGR01505">
    <property type="entry name" value="tartro_sem_red"/>
    <property type="match status" value="1"/>
</dbReference>
<dbReference type="Proteomes" id="UP000032503">
    <property type="component" value="Unassembled WGS sequence"/>
</dbReference>
<dbReference type="InterPro" id="IPR006398">
    <property type="entry name" value="Tartro_sem_red"/>
</dbReference>
<dbReference type="Proteomes" id="UP000189735">
    <property type="component" value="Unassembled WGS sequence"/>
</dbReference>
<dbReference type="Pfam" id="PF03446">
    <property type="entry name" value="NAD_binding_2"/>
    <property type="match status" value="1"/>
</dbReference>
<dbReference type="PROSITE" id="PS00895">
    <property type="entry name" value="3_HYDROXYISOBUT_DH"/>
    <property type="match status" value="1"/>
</dbReference>
<dbReference type="PANTHER" id="PTHR43060:SF15">
    <property type="entry name" value="3-HYDROXYISOBUTYRATE DEHYDROGENASE-LIKE 1, MITOCHONDRIAL-RELATED"/>
    <property type="match status" value="1"/>
</dbReference>
<feature type="domain" description="6-phosphogluconate dehydrogenase NADP-binding" evidence="5">
    <location>
        <begin position="6"/>
        <end position="165"/>
    </location>
</feature>
<feature type="domain" description="3-hydroxyisobutyrate dehydrogenase-like NAD-binding" evidence="6">
    <location>
        <begin position="168"/>
        <end position="287"/>
    </location>
</feature>
<evidence type="ECO:0000313" key="7">
    <source>
        <dbReference type="EMBL" id="KJC63630.1"/>
    </source>
</evidence>
<reference evidence="7" key="2">
    <citation type="submission" date="2015-02" db="EMBL/GenBank/DDBJ databases">
        <authorList>
            <person name="Vasilyev I.Y."/>
            <person name="Siniagina M.N."/>
            <person name="Malanin S.Y."/>
            <person name="Boulygina E.A."/>
            <person name="Grygoryeva T.V."/>
            <person name="Yarullina D.R."/>
            <person name="Ilinskaya O.N."/>
        </authorList>
    </citation>
    <scope>NUCLEOTIDE SEQUENCE</scope>
    <source>
        <strain evidence="7">VKM Ac-1804</strain>
    </source>
</reference>
<evidence type="ECO:0000256" key="4">
    <source>
        <dbReference type="PIRSR" id="PIRSR000103-1"/>
    </source>
</evidence>
<dbReference type="InterPro" id="IPR015815">
    <property type="entry name" value="HIBADH-related"/>
</dbReference>
<evidence type="ECO:0000313" key="8">
    <source>
        <dbReference type="EMBL" id="SKA81667.1"/>
    </source>
</evidence>
<dbReference type="InterPro" id="IPR036291">
    <property type="entry name" value="NAD(P)-bd_dom_sf"/>
</dbReference>
<feature type="active site" evidence="4">
    <location>
        <position position="174"/>
    </location>
</feature>
<dbReference type="InterPro" id="IPR013328">
    <property type="entry name" value="6PGD_dom2"/>
</dbReference>
<evidence type="ECO:0000256" key="3">
    <source>
        <dbReference type="ARBA" id="ARBA00023027"/>
    </source>
</evidence>
<dbReference type="InterPro" id="IPR006115">
    <property type="entry name" value="6PGDH_NADP-bd"/>
</dbReference>
<dbReference type="GO" id="GO:0016054">
    <property type="term" value="P:organic acid catabolic process"/>
    <property type="evidence" value="ECO:0007669"/>
    <property type="project" value="UniProtKB-ARBA"/>
</dbReference>
<reference evidence="10" key="4">
    <citation type="submission" date="2017-02" db="EMBL/GenBank/DDBJ databases">
        <authorList>
            <person name="Varghese N."/>
            <person name="Submissions S."/>
        </authorList>
    </citation>
    <scope>NUCLEOTIDE SEQUENCE [LARGE SCALE GENOMIC DNA]</scope>
    <source>
        <strain evidence="10">VKM Ac-2052</strain>
    </source>
</reference>
<dbReference type="PIRSF" id="PIRSF000103">
    <property type="entry name" value="HIBADH"/>
    <property type="match status" value="1"/>
</dbReference>
<dbReference type="GO" id="GO:0008679">
    <property type="term" value="F:2-hydroxy-3-oxopropionate reductase activity"/>
    <property type="evidence" value="ECO:0007669"/>
    <property type="project" value="InterPro"/>
</dbReference>
<accession>A0A1T4WWZ0</accession>
<dbReference type="InterPro" id="IPR008927">
    <property type="entry name" value="6-PGluconate_DH-like_C_sf"/>
</dbReference>
<dbReference type="SUPFAM" id="SSF48179">
    <property type="entry name" value="6-phosphogluconate dehydrogenase C-terminal domain-like"/>
    <property type="match status" value="1"/>
</dbReference>
<dbReference type="AlphaFoldDB" id="A0A1T4WWZ0"/>
<dbReference type="GO" id="GO:0051287">
    <property type="term" value="F:NAD binding"/>
    <property type="evidence" value="ECO:0007669"/>
    <property type="project" value="InterPro"/>
</dbReference>
<evidence type="ECO:0000259" key="5">
    <source>
        <dbReference type="Pfam" id="PF03446"/>
    </source>
</evidence>
<gene>
    <name evidence="8" type="ORF">SAMN06295879_0363</name>
    <name evidence="7" type="ORF">TZ00_13975</name>
</gene>
<sequence length="297" mass="30510">MSETATIAFIGLGIMGSPMAVNLAKSGHHVIGYSRREASASRLIEAGGTRAESIHEAVQDADIVITMLPDSPEVIDVALGSSGIFDSAKRGALFIDMSSIAPSASRTIADEAIKRGIAALDAPVSGGEQGAIDGKLSIMVGGSAENFERALPYLQSVGTTVVHVGGAGAGQTVKVANQLIVAGNLQVLAEALVFLEAQGVDTQAGLQVLSGGLAGSTVMTRKGESMISRSFKPGFRIALHDKDLKNFAVAAHESETATPVGTLLAELFASAKAEGDGDLDHSAMFRHVERLSGSEQG</sequence>
<dbReference type="InterPro" id="IPR029154">
    <property type="entry name" value="HIBADH-like_NADP-bd"/>
</dbReference>
<dbReference type="PANTHER" id="PTHR43060">
    <property type="entry name" value="3-HYDROXYISOBUTYRATE DEHYDROGENASE-LIKE 1, MITOCHONDRIAL-RELATED"/>
    <property type="match status" value="1"/>
</dbReference>
<evidence type="ECO:0000259" key="6">
    <source>
        <dbReference type="Pfam" id="PF14833"/>
    </source>
</evidence>
<dbReference type="GO" id="GO:0046487">
    <property type="term" value="P:glyoxylate metabolic process"/>
    <property type="evidence" value="ECO:0007669"/>
    <property type="project" value="InterPro"/>
</dbReference>
<evidence type="ECO:0000313" key="10">
    <source>
        <dbReference type="Proteomes" id="UP000189735"/>
    </source>
</evidence>
<dbReference type="InterPro" id="IPR002204">
    <property type="entry name" value="3-OH-isobutyrate_DH-rel_CS"/>
</dbReference>
<evidence type="ECO:0000256" key="2">
    <source>
        <dbReference type="ARBA" id="ARBA00023002"/>
    </source>
</evidence>
<organism evidence="8 10">
    <name type="scientific">Agreia bicolorata</name>
    <dbReference type="NCBI Taxonomy" id="110935"/>
    <lineage>
        <taxon>Bacteria</taxon>
        <taxon>Bacillati</taxon>
        <taxon>Actinomycetota</taxon>
        <taxon>Actinomycetes</taxon>
        <taxon>Micrococcales</taxon>
        <taxon>Microbacteriaceae</taxon>
        <taxon>Agreia</taxon>
    </lineage>
</organism>
<dbReference type="EMBL" id="JYFC01000006">
    <property type="protein sequence ID" value="KJC63630.1"/>
    <property type="molecule type" value="Genomic_DNA"/>
</dbReference>
<evidence type="ECO:0000256" key="1">
    <source>
        <dbReference type="ARBA" id="ARBA00009080"/>
    </source>
</evidence>
<dbReference type="Pfam" id="PF14833">
    <property type="entry name" value="NAD_binding_11"/>
    <property type="match status" value="1"/>
</dbReference>
<keyword evidence="9" id="KW-1185">Reference proteome</keyword>
<dbReference type="SUPFAM" id="SSF51735">
    <property type="entry name" value="NAD(P)-binding Rossmann-fold domains"/>
    <property type="match status" value="1"/>
</dbReference>
<keyword evidence="2" id="KW-0560">Oxidoreductase</keyword>
<dbReference type="GO" id="GO:0050661">
    <property type="term" value="F:NADP binding"/>
    <property type="evidence" value="ECO:0007669"/>
    <property type="project" value="InterPro"/>
</dbReference>
<reference evidence="8" key="3">
    <citation type="submission" date="2017-02" db="EMBL/GenBank/DDBJ databases">
        <authorList>
            <person name="Peterson S.W."/>
        </authorList>
    </citation>
    <scope>NUCLEOTIDE SEQUENCE [LARGE SCALE GENOMIC DNA]</scope>
    <source>
        <strain evidence="8">VKM Ac-2052</strain>
    </source>
</reference>
<keyword evidence="3" id="KW-0520">NAD</keyword>
<dbReference type="EMBL" id="FUYG01000001">
    <property type="protein sequence ID" value="SKA81667.1"/>
    <property type="molecule type" value="Genomic_DNA"/>
</dbReference>
<proteinExistence type="inferred from homology"/>